<feature type="domain" description="Laminin N-terminal" evidence="8">
    <location>
        <begin position="48"/>
        <end position="211"/>
    </location>
</feature>
<dbReference type="PROSITE" id="PS51117">
    <property type="entry name" value="LAMININ_NTER"/>
    <property type="match status" value="1"/>
</dbReference>
<sequence>MKDFLEEPGNDSSRLVIKNASYLRPFGLKSMRHRGIGVNFLSKSGTTSNTGLWPAVFNVATKSVISVNATCGEGGREEYCRMSESSKGRCYVCDNFSPDPTKQHPIHHAIDGTGKWWQSPALYRGREYDGDSVPCCEVLAPYSDSESTYGVRLTKNRVSRQDPLSHRIIEKRRRDRMNNCLADLSRLIPAEYLKKGRGRVEKTEIIEIDVY</sequence>
<evidence type="ECO:0000313" key="10">
    <source>
        <dbReference type="Proteomes" id="UP001458880"/>
    </source>
</evidence>
<dbReference type="FunFam" id="4.10.280.10:FF:000079">
    <property type="entry name" value="CLUMA_CG001539, isoform A"/>
    <property type="match status" value="1"/>
</dbReference>
<gene>
    <name evidence="9" type="ORF">QE152_g25012</name>
</gene>
<organism evidence="9 10">
    <name type="scientific">Popillia japonica</name>
    <name type="common">Japanese beetle</name>
    <dbReference type="NCBI Taxonomy" id="7064"/>
    <lineage>
        <taxon>Eukaryota</taxon>
        <taxon>Metazoa</taxon>
        <taxon>Ecdysozoa</taxon>
        <taxon>Arthropoda</taxon>
        <taxon>Hexapoda</taxon>
        <taxon>Insecta</taxon>
        <taxon>Pterygota</taxon>
        <taxon>Neoptera</taxon>
        <taxon>Endopterygota</taxon>
        <taxon>Coleoptera</taxon>
        <taxon>Polyphaga</taxon>
        <taxon>Scarabaeiformia</taxon>
        <taxon>Scarabaeidae</taxon>
        <taxon>Rutelinae</taxon>
        <taxon>Popillia</taxon>
    </lineage>
</organism>
<dbReference type="Pfam" id="PF00055">
    <property type="entry name" value="Laminin_N"/>
    <property type="match status" value="1"/>
</dbReference>
<accession>A0AAW1K2N0</accession>
<dbReference type="GO" id="GO:0005634">
    <property type="term" value="C:nucleus"/>
    <property type="evidence" value="ECO:0007669"/>
    <property type="project" value="UniProtKB-SubCell"/>
</dbReference>
<dbReference type="InterPro" id="IPR050370">
    <property type="entry name" value="HES_HEY"/>
</dbReference>
<comment type="caution">
    <text evidence="9">The sequence shown here is derived from an EMBL/GenBank/DDBJ whole genome shotgun (WGS) entry which is preliminary data.</text>
</comment>
<dbReference type="InterPro" id="IPR036638">
    <property type="entry name" value="HLH_DNA-bd_sf"/>
</dbReference>
<dbReference type="Gene3D" id="2.60.120.260">
    <property type="entry name" value="Galactose-binding domain-like"/>
    <property type="match status" value="1"/>
</dbReference>
<comment type="subcellular location">
    <subcellularLocation>
        <location evidence="1">Nucleus</location>
    </subcellularLocation>
</comment>
<dbReference type="GO" id="GO:0046983">
    <property type="term" value="F:protein dimerization activity"/>
    <property type="evidence" value="ECO:0007669"/>
    <property type="project" value="InterPro"/>
</dbReference>
<dbReference type="PROSITE" id="PS50888">
    <property type="entry name" value="BHLH"/>
    <property type="match status" value="1"/>
</dbReference>
<evidence type="ECO:0000259" key="8">
    <source>
        <dbReference type="PROSITE" id="PS51117"/>
    </source>
</evidence>
<protein>
    <submittedName>
        <fullName evidence="9">Laminin N-terminal (Domain VI)</fullName>
    </submittedName>
</protein>
<keyword evidence="2" id="KW-0805">Transcription regulation</keyword>
<dbReference type="InterPro" id="IPR008211">
    <property type="entry name" value="Laminin_N"/>
</dbReference>
<dbReference type="InterPro" id="IPR011598">
    <property type="entry name" value="bHLH_dom"/>
</dbReference>
<keyword evidence="10" id="KW-1185">Reference proteome</keyword>
<proteinExistence type="predicted"/>
<evidence type="ECO:0000313" key="9">
    <source>
        <dbReference type="EMBL" id="KAK9712224.1"/>
    </source>
</evidence>
<dbReference type="PANTHER" id="PTHR10985">
    <property type="entry name" value="BASIC HELIX-LOOP-HELIX TRANSCRIPTION FACTOR, HES-RELATED"/>
    <property type="match status" value="1"/>
</dbReference>
<keyword evidence="3" id="KW-1015">Disulfide bond</keyword>
<evidence type="ECO:0000256" key="2">
    <source>
        <dbReference type="ARBA" id="ARBA00023015"/>
    </source>
</evidence>
<reference evidence="9 10" key="1">
    <citation type="journal article" date="2024" name="BMC Genomics">
        <title>De novo assembly and annotation of Popillia japonica's genome with initial clues to its potential as an invasive pest.</title>
        <authorList>
            <person name="Cucini C."/>
            <person name="Boschi S."/>
            <person name="Funari R."/>
            <person name="Cardaioli E."/>
            <person name="Iannotti N."/>
            <person name="Marturano G."/>
            <person name="Paoli F."/>
            <person name="Bruttini M."/>
            <person name="Carapelli A."/>
            <person name="Frati F."/>
            <person name="Nardi F."/>
        </authorList>
    </citation>
    <scope>NUCLEOTIDE SEQUENCE [LARGE SCALE GENOMIC DNA]</scope>
    <source>
        <strain evidence="9">DMR45628</strain>
    </source>
</reference>
<evidence type="ECO:0000256" key="5">
    <source>
        <dbReference type="ARBA" id="ARBA00023242"/>
    </source>
</evidence>
<keyword evidence="5" id="KW-0539">Nucleus</keyword>
<dbReference type="Pfam" id="PF00010">
    <property type="entry name" value="HLH"/>
    <property type="match status" value="1"/>
</dbReference>
<evidence type="ECO:0000259" key="7">
    <source>
        <dbReference type="PROSITE" id="PS50888"/>
    </source>
</evidence>
<dbReference type="Gene3D" id="4.10.280.10">
    <property type="entry name" value="Helix-loop-helix DNA-binding domain"/>
    <property type="match status" value="1"/>
</dbReference>
<keyword evidence="6" id="KW-0424">Laminin EGF-like domain</keyword>
<evidence type="ECO:0000256" key="3">
    <source>
        <dbReference type="ARBA" id="ARBA00023157"/>
    </source>
</evidence>
<feature type="domain" description="BHLH" evidence="7">
    <location>
        <begin position="161"/>
        <end position="211"/>
    </location>
</feature>
<keyword evidence="4" id="KW-0804">Transcription</keyword>
<dbReference type="EMBL" id="JASPKY010000266">
    <property type="protein sequence ID" value="KAK9712224.1"/>
    <property type="molecule type" value="Genomic_DNA"/>
</dbReference>
<evidence type="ECO:0000256" key="6">
    <source>
        <dbReference type="ARBA" id="ARBA00023292"/>
    </source>
</evidence>
<dbReference type="SUPFAM" id="SSF47459">
    <property type="entry name" value="HLH, helix-loop-helix DNA-binding domain"/>
    <property type="match status" value="1"/>
</dbReference>
<name>A0AAW1K2N0_POPJA</name>
<dbReference type="Proteomes" id="UP001458880">
    <property type="component" value="Unassembled WGS sequence"/>
</dbReference>
<evidence type="ECO:0000256" key="1">
    <source>
        <dbReference type="ARBA" id="ARBA00004123"/>
    </source>
</evidence>
<dbReference type="SMART" id="SM00136">
    <property type="entry name" value="LamNT"/>
    <property type="match status" value="1"/>
</dbReference>
<evidence type="ECO:0000256" key="4">
    <source>
        <dbReference type="ARBA" id="ARBA00023163"/>
    </source>
</evidence>
<dbReference type="AlphaFoldDB" id="A0AAW1K2N0"/>